<dbReference type="OrthoDB" id="5522326at2"/>
<gene>
    <name evidence="1" type="ORF">FJV41_19810</name>
</gene>
<name>A0A540WZ00_9BACT</name>
<sequence length="94" mass="10188">MPVIVAEKPGTCTAAGCGGRILRGELCWFEAATGTRHLEPACREASAGRRSNGRAGRCRCGAHVPPREGSLTLRETRRAGRHRKQWTVICARCS</sequence>
<evidence type="ECO:0000313" key="1">
    <source>
        <dbReference type="EMBL" id="TQF14217.1"/>
    </source>
</evidence>
<reference evidence="1 2" key="1">
    <citation type="submission" date="2019-06" db="EMBL/GenBank/DDBJ databases">
        <authorList>
            <person name="Livingstone P."/>
            <person name="Whitworth D."/>
        </authorList>
    </citation>
    <scope>NUCLEOTIDE SEQUENCE [LARGE SCALE GENOMIC DNA]</scope>
    <source>
        <strain evidence="1 2">AM401</strain>
    </source>
</reference>
<dbReference type="Proteomes" id="UP000315369">
    <property type="component" value="Unassembled WGS sequence"/>
</dbReference>
<dbReference type="EMBL" id="VIFM01000074">
    <property type="protein sequence ID" value="TQF14217.1"/>
    <property type="molecule type" value="Genomic_DNA"/>
</dbReference>
<dbReference type="AlphaFoldDB" id="A0A540WZ00"/>
<protein>
    <submittedName>
        <fullName evidence="1">Uncharacterized protein</fullName>
    </submittedName>
</protein>
<accession>A0A540WZ00</accession>
<comment type="caution">
    <text evidence="1">The sequence shown here is derived from an EMBL/GenBank/DDBJ whole genome shotgun (WGS) entry which is preliminary data.</text>
</comment>
<proteinExistence type="predicted"/>
<evidence type="ECO:0000313" key="2">
    <source>
        <dbReference type="Proteomes" id="UP000315369"/>
    </source>
</evidence>
<organism evidence="1 2">
    <name type="scientific">Myxococcus llanfairpwllgwyngyllgogerychwyrndrobwllllantysiliogogogochensis</name>
    <dbReference type="NCBI Taxonomy" id="2590453"/>
    <lineage>
        <taxon>Bacteria</taxon>
        <taxon>Pseudomonadati</taxon>
        <taxon>Myxococcota</taxon>
        <taxon>Myxococcia</taxon>
        <taxon>Myxococcales</taxon>
        <taxon>Cystobacterineae</taxon>
        <taxon>Myxococcaceae</taxon>
        <taxon>Myxococcus</taxon>
    </lineage>
</organism>
<keyword evidence="2" id="KW-1185">Reference proteome</keyword>